<accession>A0A8K0GU67</accession>
<keyword evidence="4" id="KW-1185">Reference proteome</keyword>
<organism evidence="3 4">
    <name type="scientific">Rhamnella rubrinervis</name>
    <dbReference type="NCBI Taxonomy" id="2594499"/>
    <lineage>
        <taxon>Eukaryota</taxon>
        <taxon>Viridiplantae</taxon>
        <taxon>Streptophyta</taxon>
        <taxon>Embryophyta</taxon>
        <taxon>Tracheophyta</taxon>
        <taxon>Spermatophyta</taxon>
        <taxon>Magnoliopsida</taxon>
        <taxon>eudicotyledons</taxon>
        <taxon>Gunneridae</taxon>
        <taxon>Pentapetalae</taxon>
        <taxon>rosids</taxon>
        <taxon>fabids</taxon>
        <taxon>Rosales</taxon>
        <taxon>Rhamnaceae</taxon>
        <taxon>rhamnoid group</taxon>
        <taxon>Rhamneae</taxon>
        <taxon>Rhamnella</taxon>
    </lineage>
</organism>
<dbReference type="OrthoDB" id="531008at2759"/>
<gene>
    <name evidence="3" type="ORF">FNV43_RR25468</name>
</gene>
<dbReference type="Gene3D" id="3.90.1070.10">
    <property type="match status" value="1"/>
</dbReference>
<dbReference type="PANTHER" id="PTHR46521">
    <property type="entry name" value="SUCROSE-PHOSPHATASE 2-RELATED"/>
    <property type="match status" value="1"/>
</dbReference>
<evidence type="ECO:0000259" key="2">
    <source>
        <dbReference type="Pfam" id="PF05116"/>
    </source>
</evidence>
<comment type="caution">
    <text evidence="3">The sequence shown here is derived from an EMBL/GenBank/DDBJ whole genome shotgun (WGS) entry which is preliminary data.</text>
</comment>
<dbReference type="EMBL" id="VOIH02000011">
    <property type="protein sequence ID" value="KAF3434365.1"/>
    <property type="molecule type" value="Genomic_DNA"/>
</dbReference>
<protein>
    <recommendedName>
        <fullName evidence="2">Sucrose phosphatase-like domain-containing protein</fullName>
    </recommendedName>
</protein>
<proteinExistence type="predicted"/>
<dbReference type="InterPro" id="IPR051518">
    <property type="entry name" value="Sucrose_Phosphatase"/>
</dbReference>
<evidence type="ECO:0000256" key="1">
    <source>
        <dbReference type="ARBA" id="ARBA00022801"/>
    </source>
</evidence>
<sequence length="293" mass="32940">MPQSHSVIARFNREEPRGCNIVADFVAKYSIGNGLRLEVQILLSDRGGHIDQRPHKVSFSVQKVKALDIIDVLSKRLEKRGLDVKIIYMAALDVLRVGTALAYLLKKFAFDGKLPVNTLVRGDSEMTLNFSIAQVYGVMDRFLEYAVENAKEELFGSNVSPRDIKDFQKCKVDITNPGHESNQFLSVCPSRAILNLDFCIARIKEDSSYAMKRLHGDSKENIFEWADQVSSRRLARTHGGARNGSPGIGPLPIKVEFQRLYMERSQKDIIEKVLDGFVLSVLFGISFSTSLEK</sequence>
<evidence type="ECO:0000313" key="4">
    <source>
        <dbReference type="Proteomes" id="UP000796880"/>
    </source>
</evidence>
<dbReference type="GO" id="GO:0016787">
    <property type="term" value="F:hydrolase activity"/>
    <property type="evidence" value="ECO:0007669"/>
    <property type="project" value="UniProtKB-KW"/>
</dbReference>
<name>A0A8K0GU67_9ROSA</name>
<dbReference type="Pfam" id="PF05116">
    <property type="entry name" value="S6PP"/>
    <property type="match status" value="1"/>
</dbReference>
<evidence type="ECO:0000313" key="3">
    <source>
        <dbReference type="EMBL" id="KAF3434365.1"/>
    </source>
</evidence>
<dbReference type="InterPro" id="IPR006380">
    <property type="entry name" value="SPP-like_dom"/>
</dbReference>
<feature type="domain" description="Sucrose phosphatase-like" evidence="2">
    <location>
        <begin position="51"/>
        <end position="139"/>
    </location>
</feature>
<dbReference type="AlphaFoldDB" id="A0A8K0GU67"/>
<dbReference type="Proteomes" id="UP000796880">
    <property type="component" value="Unassembled WGS sequence"/>
</dbReference>
<reference evidence="3" key="1">
    <citation type="submission" date="2020-03" db="EMBL/GenBank/DDBJ databases">
        <title>A high-quality chromosome-level genome assembly of a woody plant with both climbing and erect habits, Rhamnella rubrinervis.</title>
        <authorList>
            <person name="Lu Z."/>
            <person name="Yang Y."/>
            <person name="Zhu X."/>
            <person name="Sun Y."/>
        </authorList>
    </citation>
    <scope>NUCLEOTIDE SEQUENCE</scope>
    <source>
        <strain evidence="3">BYM</strain>
        <tissue evidence="3">Leaf</tissue>
    </source>
</reference>
<keyword evidence="1" id="KW-0378">Hydrolase</keyword>
<dbReference type="PANTHER" id="PTHR46521:SF8">
    <property type="entry name" value="SUCROSE-PHOSPHATASE 3A-RELATED"/>
    <property type="match status" value="1"/>
</dbReference>